<proteinExistence type="predicted"/>
<gene>
    <name evidence="1" type="ORF">PsorP6_002364</name>
</gene>
<evidence type="ECO:0000313" key="1">
    <source>
        <dbReference type="EMBL" id="KAI9921377.1"/>
    </source>
</evidence>
<comment type="caution">
    <text evidence="1">The sequence shown here is derived from an EMBL/GenBank/DDBJ whole genome shotgun (WGS) entry which is preliminary data.</text>
</comment>
<keyword evidence="2" id="KW-1185">Reference proteome</keyword>
<protein>
    <submittedName>
        <fullName evidence="1">Uncharacterized protein</fullName>
    </submittedName>
</protein>
<name>A0ACC0WS04_9STRA</name>
<evidence type="ECO:0000313" key="2">
    <source>
        <dbReference type="Proteomes" id="UP001163321"/>
    </source>
</evidence>
<dbReference type="EMBL" id="CM047580">
    <property type="protein sequence ID" value="KAI9921377.1"/>
    <property type="molecule type" value="Genomic_DNA"/>
</dbReference>
<accession>A0ACC0WS04</accession>
<reference evidence="1 2" key="1">
    <citation type="journal article" date="2022" name="bioRxiv">
        <title>The genome of the oomycete Peronosclerospora sorghi, a cosmopolitan pathogen of maize and sorghum, is inflated with dispersed pseudogenes.</title>
        <authorList>
            <person name="Fletcher K."/>
            <person name="Martin F."/>
            <person name="Isakeit T."/>
            <person name="Cavanaugh K."/>
            <person name="Magill C."/>
            <person name="Michelmore R."/>
        </authorList>
    </citation>
    <scope>NUCLEOTIDE SEQUENCE [LARGE SCALE GENOMIC DNA]</scope>
    <source>
        <strain evidence="1">P6</strain>
    </source>
</reference>
<dbReference type="Proteomes" id="UP001163321">
    <property type="component" value="Chromosome 1"/>
</dbReference>
<organism evidence="1 2">
    <name type="scientific">Peronosclerospora sorghi</name>
    <dbReference type="NCBI Taxonomy" id="230839"/>
    <lineage>
        <taxon>Eukaryota</taxon>
        <taxon>Sar</taxon>
        <taxon>Stramenopiles</taxon>
        <taxon>Oomycota</taxon>
        <taxon>Peronosporomycetes</taxon>
        <taxon>Peronosporales</taxon>
        <taxon>Peronosporaceae</taxon>
        <taxon>Peronosclerospora</taxon>
    </lineage>
</organism>
<sequence length="228" mass="25576">MMREMQIFGNKPNQKQYDKKKMTTDDVKKAEERKTRQDEIAAMTTQMLATSAQIPKSSDEDDDGAQDDVALRYGLPKSHEVSLKSHVKGLACISVDAPGARVDTGSTDYRVKLWDFAGMARHVRPFREIEVEEGYPLVAVSYSPSGNRLLAVIGSSQLKVLTRDDVEEIQFAKGDMYVVDMVNTNGHTHTATGGQWHPKAREQMITSSLDGTVRIWKTMLIPFRNIDL</sequence>